<evidence type="ECO:0000313" key="4">
    <source>
        <dbReference type="EMBL" id="SFV20581.1"/>
    </source>
</evidence>
<evidence type="ECO:0000259" key="3">
    <source>
        <dbReference type="Pfam" id="PF01648"/>
    </source>
</evidence>
<dbReference type="Gene3D" id="3.90.470.20">
    <property type="entry name" value="4'-phosphopantetheinyl transferase domain"/>
    <property type="match status" value="1"/>
</dbReference>
<dbReference type="RefSeq" id="WP_091693670.1">
    <property type="nucleotide sequence ID" value="NZ_FPCG01000001.1"/>
</dbReference>
<protein>
    <submittedName>
        <fullName evidence="4">4'-phosphopantetheinyl transferase superfamily protein</fullName>
    </submittedName>
</protein>
<keyword evidence="5" id="KW-1185">Reference proteome</keyword>
<keyword evidence="1 4" id="KW-0808">Transferase</keyword>
<feature type="domain" description="4'-phosphopantetheinyl transferase" evidence="3">
    <location>
        <begin position="121"/>
        <end position="207"/>
    </location>
</feature>
<name>A0A1I7MF79_9MICC</name>
<dbReference type="InterPro" id="IPR037143">
    <property type="entry name" value="4-PPantetheinyl_Trfase_dom_sf"/>
</dbReference>
<proteinExistence type="predicted"/>
<evidence type="ECO:0000313" key="5">
    <source>
        <dbReference type="Proteomes" id="UP000198881"/>
    </source>
</evidence>
<dbReference type="GO" id="GO:0008897">
    <property type="term" value="F:holo-[acyl-carrier-protein] synthase activity"/>
    <property type="evidence" value="ECO:0007669"/>
    <property type="project" value="InterPro"/>
</dbReference>
<dbReference type="STRING" id="574650.SAMN04487966_101457"/>
<dbReference type="Pfam" id="PF01648">
    <property type="entry name" value="ACPS"/>
    <property type="match status" value="1"/>
</dbReference>
<feature type="region of interest" description="Disordered" evidence="2">
    <location>
        <begin position="1"/>
        <end position="32"/>
    </location>
</feature>
<dbReference type="GO" id="GO:0000287">
    <property type="term" value="F:magnesium ion binding"/>
    <property type="evidence" value="ECO:0007669"/>
    <property type="project" value="InterPro"/>
</dbReference>
<dbReference type="SUPFAM" id="SSF56214">
    <property type="entry name" value="4'-phosphopantetheinyl transferase"/>
    <property type="match status" value="1"/>
</dbReference>
<dbReference type="EMBL" id="FPCG01000001">
    <property type="protein sequence ID" value="SFV20581.1"/>
    <property type="molecule type" value="Genomic_DNA"/>
</dbReference>
<sequence length="243" mass="25362">MSADRHHRHEQKDGASTPGAPSWHVVLTGPRTPDQRREALDFLAVSRGFRPGTWDAVHQCPECGSDQHGTPSLRLTSLARRRHGTGLPDDATPVPCVSFSRAGGWLATAWLEPDAAQTGWRIGVDIEVVTGPAFATADGLGPAESSVGFSGAEQQAVAGLPEGQQAAVRATLWAVKEAVVKALGTGFRADPSELTVARTDPATGGLRLEVPDHPEAVVVLGTDWPGGELPEGQVGAVVLLSVG</sequence>
<evidence type="ECO:0000256" key="2">
    <source>
        <dbReference type="SAM" id="MobiDB-lite"/>
    </source>
</evidence>
<gene>
    <name evidence="4" type="ORF">SAMN04487966_101457</name>
</gene>
<reference evidence="4 5" key="1">
    <citation type="submission" date="2016-10" db="EMBL/GenBank/DDBJ databases">
        <authorList>
            <person name="de Groot N.N."/>
        </authorList>
    </citation>
    <scope>NUCLEOTIDE SEQUENCE [LARGE SCALE GENOMIC DNA]</scope>
    <source>
        <strain evidence="4 5">CGMCC 1.7054</strain>
    </source>
</reference>
<organism evidence="4 5">
    <name type="scientific">Micrococcus terreus</name>
    <dbReference type="NCBI Taxonomy" id="574650"/>
    <lineage>
        <taxon>Bacteria</taxon>
        <taxon>Bacillati</taxon>
        <taxon>Actinomycetota</taxon>
        <taxon>Actinomycetes</taxon>
        <taxon>Micrococcales</taxon>
        <taxon>Micrococcaceae</taxon>
        <taxon>Micrococcus</taxon>
    </lineage>
</organism>
<dbReference type="OrthoDB" id="190168at2"/>
<accession>A0A1I7MF79</accession>
<dbReference type="InterPro" id="IPR008278">
    <property type="entry name" value="4-PPantetheinyl_Trfase_dom"/>
</dbReference>
<evidence type="ECO:0000256" key="1">
    <source>
        <dbReference type="ARBA" id="ARBA00022679"/>
    </source>
</evidence>
<dbReference type="Proteomes" id="UP000198881">
    <property type="component" value="Unassembled WGS sequence"/>
</dbReference>
<dbReference type="AlphaFoldDB" id="A0A1I7MF79"/>